<evidence type="ECO:0008006" key="3">
    <source>
        <dbReference type="Google" id="ProtNLM"/>
    </source>
</evidence>
<dbReference type="RefSeq" id="WP_345235366.1">
    <property type="nucleotide sequence ID" value="NZ_BAABGZ010000015.1"/>
</dbReference>
<organism evidence="1 2">
    <name type="scientific">Hymenobacter saemangeumensis</name>
    <dbReference type="NCBI Taxonomy" id="1084522"/>
    <lineage>
        <taxon>Bacteria</taxon>
        <taxon>Pseudomonadati</taxon>
        <taxon>Bacteroidota</taxon>
        <taxon>Cytophagia</taxon>
        <taxon>Cytophagales</taxon>
        <taxon>Hymenobacteraceae</taxon>
        <taxon>Hymenobacter</taxon>
    </lineage>
</organism>
<name>A0ABP8I9C8_9BACT</name>
<gene>
    <name evidence="1" type="ORF">GCM10023185_14950</name>
</gene>
<sequence>MSFRFLDGFKERFIALYKAGKKAEAEQVLKEWEQQQPNDPEAYIMRFNLLVMEADYLKENSGDGAVTILTEQEAEKALKKGEIQRQADSTKAQMQRAYRLMRLGSARLREGIRLAPDRLDMRFGLAMTYQNWDEPTAQVQVLKEALADRAQSGKPWLWRDGLPLPEPEAKFLPKALEGYANHYWVEKPLVLPQDMRPRDEKKAKEYGRQLAELIKTHYPQSSLGPFNLGVYYQLNEKWAPAAAQMKQADALEPNDPYTVLALTRIAVELKQKKEAMTYLARLKAMPDMEKEVANYTQKIQALR</sequence>
<dbReference type="EMBL" id="BAABGZ010000015">
    <property type="protein sequence ID" value="GAA4353900.1"/>
    <property type="molecule type" value="Genomic_DNA"/>
</dbReference>
<dbReference type="Gene3D" id="1.25.40.10">
    <property type="entry name" value="Tetratricopeptide repeat domain"/>
    <property type="match status" value="2"/>
</dbReference>
<proteinExistence type="predicted"/>
<dbReference type="SUPFAM" id="SSF48452">
    <property type="entry name" value="TPR-like"/>
    <property type="match status" value="1"/>
</dbReference>
<protein>
    <recommendedName>
        <fullName evidence="3">Tetratricopeptide repeat protein</fullName>
    </recommendedName>
</protein>
<dbReference type="InterPro" id="IPR011990">
    <property type="entry name" value="TPR-like_helical_dom_sf"/>
</dbReference>
<dbReference type="Proteomes" id="UP001501153">
    <property type="component" value="Unassembled WGS sequence"/>
</dbReference>
<reference evidence="2" key="1">
    <citation type="journal article" date="2019" name="Int. J. Syst. Evol. Microbiol.">
        <title>The Global Catalogue of Microorganisms (GCM) 10K type strain sequencing project: providing services to taxonomists for standard genome sequencing and annotation.</title>
        <authorList>
            <consortium name="The Broad Institute Genomics Platform"/>
            <consortium name="The Broad Institute Genome Sequencing Center for Infectious Disease"/>
            <person name="Wu L."/>
            <person name="Ma J."/>
        </authorList>
    </citation>
    <scope>NUCLEOTIDE SEQUENCE [LARGE SCALE GENOMIC DNA]</scope>
    <source>
        <strain evidence="2">JCM 17923</strain>
    </source>
</reference>
<keyword evidence="2" id="KW-1185">Reference proteome</keyword>
<evidence type="ECO:0000313" key="2">
    <source>
        <dbReference type="Proteomes" id="UP001501153"/>
    </source>
</evidence>
<accession>A0ABP8I9C8</accession>
<comment type="caution">
    <text evidence="1">The sequence shown here is derived from an EMBL/GenBank/DDBJ whole genome shotgun (WGS) entry which is preliminary data.</text>
</comment>
<evidence type="ECO:0000313" key="1">
    <source>
        <dbReference type="EMBL" id="GAA4353900.1"/>
    </source>
</evidence>